<organism evidence="14 15">
    <name type="scientific">Crassostrea virginica</name>
    <name type="common">Eastern oyster</name>
    <dbReference type="NCBI Taxonomy" id="6565"/>
    <lineage>
        <taxon>Eukaryota</taxon>
        <taxon>Metazoa</taxon>
        <taxon>Spiralia</taxon>
        <taxon>Lophotrochozoa</taxon>
        <taxon>Mollusca</taxon>
        <taxon>Bivalvia</taxon>
        <taxon>Autobranchia</taxon>
        <taxon>Pteriomorphia</taxon>
        <taxon>Ostreida</taxon>
        <taxon>Ostreoidea</taxon>
        <taxon>Ostreidae</taxon>
        <taxon>Crassostrea</taxon>
    </lineage>
</organism>
<dbReference type="PANTHER" id="PTHR24365">
    <property type="entry name" value="TOLL-LIKE RECEPTOR"/>
    <property type="match status" value="1"/>
</dbReference>
<evidence type="ECO:0000256" key="7">
    <source>
        <dbReference type="ARBA" id="ARBA00022989"/>
    </source>
</evidence>
<dbReference type="GO" id="GO:0002224">
    <property type="term" value="P:toll-like receptor signaling pathway"/>
    <property type="evidence" value="ECO:0007669"/>
    <property type="project" value="InterPro"/>
</dbReference>
<dbReference type="InterPro" id="IPR035897">
    <property type="entry name" value="Toll_tir_struct_dom_sf"/>
</dbReference>
<dbReference type="PANTHER" id="PTHR24365:SF530">
    <property type="entry name" value="MSTPROX-RELATED"/>
    <property type="match status" value="1"/>
</dbReference>
<dbReference type="GO" id="GO:0005886">
    <property type="term" value="C:plasma membrane"/>
    <property type="evidence" value="ECO:0007669"/>
    <property type="project" value="TreeGrafter"/>
</dbReference>
<evidence type="ECO:0000256" key="8">
    <source>
        <dbReference type="ARBA" id="ARBA00023136"/>
    </source>
</evidence>
<name>A0A8B8ER24_CRAVI</name>
<keyword evidence="14" id="KW-1185">Reference proteome</keyword>
<dbReference type="SMART" id="SM00369">
    <property type="entry name" value="LRR_TYP"/>
    <property type="match status" value="17"/>
</dbReference>
<dbReference type="GO" id="GO:0004888">
    <property type="term" value="F:transmembrane signaling receptor activity"/>
    <property type="evidence" value="ECO:0007669"/>
    <property type="project" value="InterPro"/>
</dbReference>
<dbReference type="Pfam" id="PF01582">
    <property type="entry name" value="TIR"/>
    <property type="match status" value="1"/>
</dbReference>
<gene>
    <name evidence="15" type="primary">LOC111136087</name>
</gene>
<feature type="signal peptide" evidence="12">
    <location>
        <begin position="1"/>
        <end position="20"/>
    </location>
</feature>
<dbReference type="FunFam" id="3.80.10.10:FF:001360">
    <property type="entry name" value="Uncharacterized protein"/>
    <property type="match status" value="1"/>
</dbReference>
<dbReference type="SMART" id="SM00255">
    <property type="entry name" value="TIR"/>
    <property type="match status" value="1"/>
</dbReference>
<dbReference type="InterPro" id="IPR017241">
    <property type="entry name" value="Toll-like_receptor"/>
</dbReference>
<protein>
    <submittedName>
        <fullName evidence="15">Chondroadherin-like protein</fullName>
    </submittedName>
</protein>
<keyword evidence="10" id="KW-0325">Glycoprotein</keyword>
<evidence type="ECO:0000313" key="15">
    <source>
        <dbReference type="RefSeq" id="XP_022342396.1"/>
    </source>
</evidence>
<dbReference type="SMART" id="SM00365">
    <property type="entry name" value="LRR_SD22"/>
    <property type="match status" value="10"/>
</dbReference>
<keyword evidence="7 11" id="KW-1133">Transmembrane helix</keyword>
<dbReference type="InterPro" id="IPR000157">
    <property type="entry name" value="TIR_dom"/>
</dbReference>
<evidence type="ECO:0000256" key="12">
    <source>
        <dbReference type="SAM" id="SignalP"/>
    </source>
</evidence>
<keyword evidence="9" id="KW-0675">Receptor</keyword>
<keyword evidence="3" id="KW-0433">Leucine-rich repeat</keyword>
<dbReference type="SUPFAM" id="SSF52200">
    <property type="entry name" value="Toll/Interleukin receptor TIR domain"/>
    <property type="match status" value="1"/>
</dbReference>
<dbReference type="InterPro" id="IPR003591">
    <property type="entry name" value="Leu-rich_rpt_typical-subtyp"/>
</dbReference>
<dbReference type="Proteomes" id="UP000694844">
    <property type="component" value="Chromosome 5"/>
</dbReference>
<dbReference type="SUPFAM" id="SSF52058">
    <property type="entry name" value="L domain-like"/>
    <property type="match status" value="2"/>
</dbReference>
<evidence type="ECO:0000256" key="6">
    <source>
        <dbReference type="ARBA" id="ARBA00022737"/>
    </source>
</evidence>
<dbReference type="InterPro" id="IPR000372">
    <property type="entry name" value="LRRNT"/>
</dbReference>
<keyword evidence="4 11" id="KW-0812">Transmembrane</keyword>
<dbReference type="InterPro" id="IPR000483">
    <property type="entry name" value="Cys-rich_flank_reg_C"/>
</dbReference>
<comment type="subcellular location">
    <subcellularLocation>
        <location evidence="1">Membrane</location>
        <topology evidence="1">Single-pass type I membrane protein</topology>
    </subcellularLocation>
</comment>
<dbReference type="SMART" id="SM00364">
    <property type="entry name" value="LRR_BAC"/>
    <property type="match status" value="5"/>
</dbReference>
<dbReference type="Gene3D" id="3.40.50.10140">
    <property type="entry name" value="Toll/interleukin-1 receptor homology (TIR) domain"/>
    <property type="match status" value="1"/>
</dbReference>
<evidence type="ECO:0000256" key="10">
    <source>
        <dbReference type="ARBA" id="ARBA00023180"/>
    </source>
</evidence>
<dbReference type="PIRSF" id="PIRSF037595">
    <property type="entry name" value="Toll-like_receptor"/>
    <property type="match status" value="1"/>
</dbReference>
<dbReference type="InterPro" id="IPR001611">
    <property type="entry name" value="Leu-rich_rpt"/>
</dbReference>
<evidence type="ECO:0000256" key="5">
    <source>
        <dbReference type="ARBA" id="ARBA00022729"/>
    </source>
</evidence>
<dbReference type="Pfam" id="PF13855">
    <property type="entry name" value="LRR_8"/>
    <property type="match status" value="6"/>
</dbReference>
<dbReference type="OrthoDB" id="6240959at2759"/>
<dbReference type="PROSITE" id="PS50104">
    <property type="entry name" value="TIR"/>
    <property type="match status" value="1"/>
</dbReference>
<dbReference type="GO" id="GO:0006955">
    <property type="term" value="P:immune response"/>
    <property type="evidence" value="ECO:0007669"/>
    <property type="project" value="InterPro"/>
</dbReference>
<dbReference type="PROSITE" id="PS51450">
    <property type="entry name" value="LRR"/>
    <property type="match status" value="4"/>
</dbReference>
<sequence>MMKLVLGLSICLLLVEVAWTSNCPAKCFCNKALTSVNCEGKKLQSFPQDLPKSVEKLYLQHNEIANLDQNSVCDYPQLQELYLQNNKLSMLKTLTFSGACLPSLKIIRLDNNHIASLEENALFNLTNLNMTYFTNNYITYFHPKSFNGCTKMTFLHLGQNYLVNIPPLESLAGLEQLSLQGNKIKNATFPATYANSTSLATIGLSANEIELLSNETFLSLRNCAVRKLELSRNSISNISSGSFLPLMKLVSLTISQNPLTAEKLQVGLEGLKSPVLSSLNIARLHLGGQLPSSTFRLLNGTGLKQLLMSNNMINRLPSRAFATLHRLEQIDLSGCKIQTIANDTFAGLNLLTNLNLADNNLDKVPVNLPSKLNILFLNGNQIIGLGENAFLNLVSLKNLYLGANKITEVHKFAFRGLVRLQKLHLVHNSISSLAAELFAPFGRLISLELNKNNLKTIQNSSDIFSYMTSLVYLSLADNGCSSMPLQSFKHLQSLKYLILDNNSLGDFIGSDSSGTLFSGLHKLETLSLSNNFLLNLPTSMLRDLSSLQTLTLKTNRISGWNNGLFKHTSALRSLDLSDNSISLVNSTSIDDLVQNNNFQTLNLTHNPFACNCDLRWFRDWVNQTKINIANVESYTCNSPDAWKGRPFLSFDRTKINCVWFNLTFVISISVASGLVILIICIIIYKKRWWILYRCYRLKSHCSRSHQTKAGYQALNGEDGQGWAYDAYISYSGDDYIWVLKHLLPGIDSGELKEEQPFNGEFKLFFHDRDSVPGSSVMSNITDNMEKSKKVIIVLTKEYLSSDQYKFEIELAVKLKTDSIIDDIIVVNVSGVPFDKIPKCLHRRVSKNDFLEWEEEENAMQVFKQRLIYQLRRVGGAREVVV</sequence>
<dbReference type="KEGG" id="cvn:111136087"/>
<keyword evidence="8 11" id="KW-0472">Membrane</keyword>
<dbReference type="SMART" id="SM00082">
    <property type="entry name" value="LRRCT"/>
    <property type="match status" value="1"/>
</dbReference>
<evidence type="ECO:0000313" key="14">
    <source>
        <dbReference type="Proteomes" id="UP000694844"/>
    </source>
</evidence>
<feature type="chain" id="PRO_5034999263" evidence="12">
    <location>
        <begin position="21"/>
        <end position="881"/>
    </location>
</feature>
<dbReference type="SMART" id="SM00013">
    <property type="entry name" value="LRRNT"/>
    <property type="match status" value="1"/>
</dbReference>
<dbReference type="GeneID" id="111136087"/>
<evidence type="ECO:0000256" key="4">
    <source>
        <dbReference type="ARBA" id="ARBA00022692"/>
    </source>
</evidence>
<feature type="domain" description="TIR" evidence="13">
    <location>
        <begin position="722"/>
        <end position="870"/>
    </location>
</feature>
<evidence type="ECO:0000256" key="9">
    <source>
        <dbReference type="ARBA" id="ARBA00023170"/>
    </source>
</evidence>
<keyword evidence="5 12" id="KW-0732">Signal</keyword>
<evidence type="ECO:0000259" key="13">
    <source>
        <dbReference type="PROSITE" id="PS50104"/>
    </source>
</evidence>
<accession>A0A8B8ER24</accession>
<evidence type="ECO:0000256" key="1">
    <source>
        <dbReference type="ARBA" id="ARBA00004479"/>
    </source>
</evidence>
<keyword evidence="6" id="KW-0677">Repeat</keyword>
<comment type="similarity">
    <text evidence="2">Belongs to the Toll-like receptor family.</text>
</comment>
<reference evidence="15" key="1">
    <citation type="submission" date="2025-08" db="UniProtKB">
        <authorList>
            <consortium name="RefSeq"/>
        </authorList>
    </citation>
    <scope>IDENTIFICATION</scope>
    <source>
        <tissue evidence="15">Whole sample</tissue>
    </source>
</reference>
<dbReference type="RefSeq" id="XP_022342396.1">
    <property type="nucleotide sequence ID" value="XM_022486688.1"/>
</dbReference>
<dbReference type="AlphaFoldDB" id="A0A8B8ER24"/>
<evidence type="ECO:0000256" key="11">
    <source>
        <dbReference type="SAM" id="Phobius"/>
    </source>
</evidence>
<dbReference type="Gene3D" id="3.80.10.10">
    <property type="entry name" value="Ribonuclease Inhibitor"/>
    <property type="match status" value="5"/>
</dbReference>
<proteinExistence type="inferred from homology"/>
<evidence type="ECO:0000256" key="3">
    <source>
        <dbReference type="ARBA" id="ARBA00022614"/>
    </source>
</evidence>
<evidence type="ECO:0000256" key="2">
    <source>
        <dbReference type="ARBA" id="ARBA00009634"/>
    </source>
</evidence>
<dbReference type="InterPro" id="IPR032675">
    <property type="entry name" value="LRR_dom_sf"/>
</dbReference>
<feature type="transmembrane region" description="Helical" evidence="11">
    <location>
        <begin position="658"/>
        <end position="684"/>
    </location>
</feature>